<name>A0ABT2ATJ2_9BURK</name>
<protein>
    <recommendedName>
        <fullName evidence="4">DUF3757 domain-containing protein</fullName>
    </recommendedName>
</protein>
<evidence type="ECO:0000256" key="1">
    <source>
        <dbReference type="SAM" id="SignalP"/>
    </source>
</evidence>
<sequence>MRALLLSILLIPGSVLATEQIRCPDTYPSNDTVIARPAKWNSAVVLGNQPLISAGMLTGPIEIRGDLRGQEKKIDNGHEIRYRFDRIQHPPEKWVQCSYGDGGAIRLVKRVRDDTTECILTLKRAALPGVPKITVICE</sequence>
<keyword evidence="1" id="KW-0732">Signal</keyword>
<comment type="caution">
    <text evidence="2">The sequence shown here is derived from an EMBL/GenBank/DDBJ whole genome shotgun (WGS) entry which is preliminary data.</text>
</comment>
<proteinExistence type="predicted"/>
<dbReference type="RefSeq" id="WP_258830572.1">
    <property type="nucleotide sequence ID" value="NZ_JANUHA010000035.1"/>
</dbReference>
<feature type="chain" id="PRO_5046467590" description="DUF3757 domain-containing protein" evidence="1">
    <location>
        <begin position="18"/>
        <end position="138"/>
    </location>
</feature>
<organism evidence="2 3">
    <name type="scientific">Massilia agri</name>
    <dbReference type="NCBI Taxonomy" id="1886785"/>
    <lineage>
        <taxon>Bacteria</taxon>
        <taxon>Pseudomonadati</taxon>
        <taxon>Pseudomonadota</taxon>
        <taxon>Betaproteobacteria</taxon>
        <taxon>Burkholderiales</taxon>
        <taxon>Oxalobacteraceae</taxon>
        <taxon>Telluria group</taxon>
        <taxon>Massilia</taxon>
    </lineage>
</organism>
<accession>A0ABT2ATJ2</accession>
<dbReference type="Proteomes" id="UP001206572">
    <property type="component" value="Unassembled WGS sequence"/>
</dbReference>
<feature type="signal peptide" evidence="1">
    <location>
        <begin position="1"/>
        <end position="17"/>
    </location>
</feature>
<reference evidence="2 3" key="1">
    <citation type="submission" date="2022-08" db="EMBL/GenBank/DDBJ databases">
        <title>Reclassification of Massilia species as members of the genera Telluria, Duganella, Pseudoduganella, Mokoshia gen. nov. and Zemynaea gen. nov. using orthogonal and non-orthogonal genome-based approaches.</title>
        <authorList>
            <person name="Bowman J.P."/>
        </authorList>
    </citation>
    <scope>NUCLEOTIDE SEQUENCE [LARGE SCALE GENOMIC DNA]</scope>
    <source>
        <strain evidence="2 3">JCM 31661</strain>
    </source>
</reference>
<dbReference type="InterPro" id="IPR049973">
    <property type="entry name" value="STY0301-like"/>
</dbReference>
<dbReference type="NCBIfam" id="NF042415">
    <property type="entry name" value="STY0301_fam"/>
    <property type="match status" value="1"/>
</dbReference>
<evidence type="ECO:0008006" key="4">
    <source>
        <dbReference type="Google" id="ProtNLM"/>
    </source>
</evidence>
<dbReference type="EMBL" id="JANUHA010000035">
    <property type="protein sequence ID" value="MCS0599578.1"/>
    <property type="molecule type" value="Genomic_DNA"/>
</dbReference>
<evidence type="ECO:0000313" key="2">
    <source>
        <dbReference type="EMBL" id="MCS0599578.1"/>
    </source>
</evidence>
<gene>
    <name evidence="2" type="ORF">NX780_24855</name>
</gene>
<evidence type="ECO:0000313" key="3">
    <source>
        <dbReference type="Proteomes" id="UP001206572"/>
    </source>
</evidence>
<keyword evidence="3" id="KW-1185">Reference proteome</keyword>